<proteinExistence type="predicted"/>
<sequence>MVPYLPCCNPGTGASAPARAEPSKLRGFAGCPSGRPASRSFQGLSMTVDFSAYCPLARVVSGVIPTLIERSGARRQETCR</sequence>
<accession>A0A2S9MDX0</accession>
<reference evidence="1 2" key="1">
    <citation type="submission" date="2018-03" db="EMBL/GenBank/DDBJ databases">
        <authorList>
            <person name="Keele B.F."/>
        </authorList>
    </citation>
    <scope>NUCLEOTIDE SEQUENCE [LARGE SCALE GENOMIC DNA]</scope>
    <source>
        <strain evidence="1 2">AU19729</strain>
    </source>
</reference>
<name>A0A2S9MDX0_9BURK</name>
<organism evidence="1 2">
    <name type="scientific">Burkholderia multivorans</name>
    <dbReference type="NCBI Taxonomy" id="87883"/>
    <lineage>
        <taxon>Bacteria</taxon>
        <taxon>Pseudomonadati</taxon>
        <taxon>Pseudomonadota</taxon>
        <taxon>Betaproteobacteria</taxon>
        <taxon>Burkholderiales</taxon>
        <taxon>Burkholderiaceae</taxon>
        <taxon>Burkholderia</taxon>
        <taxon>Burkholderia cepacia complex</taxon>
    </lineage>
</organism>
<dbReference type="Proteomes" id="UP000238982">
    <property type="component" value="Unassembled WGS sequence"/>
</dbReference>
<comment type="caution">
    <text evidence="1">The sequence shown here is derived from an EMBL/GenBank/DDBJ whole genome shotgun (WGS) entry which is preliminary data.</text>
</comment>
<evidence type="ECO:0000313" key="2">
    <source>
        <dbReference type="Proteomes" id="UP000238982"/>
    </source>
</evidence>
<gene>
    <name evidence="1" type="ORF">C6Q15_25050</name>
</gene>
<protein>
    <submittedName>
        <fullName evidence="1">Uncharacterized protein</fullName>
    </submittedName>
</protein>
<dbReference type="EMBL" id="PVGH01000093">
    <property type="protein sequence ID" value="PRF55922.1"/>
    <property type="molecule type" value="Genomic_DNA"/>
</dbReference>
<dbReference type="AlphaFoldDB" id="A0A2S9MDX0"/>
<evidence type="ECO:0000313" key="1">
    <source>
        <dbReference type="EMBL" id="PRF55922.1"/>
    </source>
</evidence>